<evidence type="ECO:0000256" key="4">
    <source>
        <dbReference type="ARBA" id="ARBA00023187"/>
    </source>
</evidence>
<dbReference type="PROSITE" id="PS50102">
    <property type="entry name" value="RRM"/>
    <property type="match status" value="1"/>
</dbReference>
<keyword evidence="2" id="KW-0507">mRNA processing</keyword>
<evidence type="ECO:0000256" key="5">
    <source>
        <dbReference type="ARBA" id="ARBA00023242"/>
    </source>
</evidence>
<dbReference type="GO" id="GO:0008380">
    <property type="term" value="P:RNA splicing"/>
    <property type="evidence" value="ECO:0007669"/>
    <property type="project" value="UniProtKB-KW"/>
</dbReference>
<keyword evidence="5" id="KW-0539">Nucleus</keyword>
<dbReference type="AlphaFoldDB" id="A0A4P9VZK5"/>
<feature type="domain" description="RRM" evidence="7">
    <location>
        <begin position="2"/>
        <end position="79"/>
    </location>
</feature>
<evidence type="ECO:0000256" key="2">
    <source>
        <dbReference type="ARBA" id="ARBA00022664"/>
    </source>
</evidence>
<dbReference type="PANTHER" id="PTHR48028:SF4">
    <property type="entry name" value="SC35-LIKE SPLICING FACTOR"/>
    <property type="match status" value="1"/>
</dbReference>
<evidence type="ECO:0000256" key="1">
    <source>
        <dbReference type="ARBA" id="ARBA00004123"/>
    </source>
</evidence>
<evidence type="ECO:0000256" key="6">
    <source>
        <dbReference type="PROSITE-ProRule" id="PRU00176"/>
    </source>
</evidence>
<accession>A0A4P9VZK5</accession>
<keyword evidence="3 6" id="KW-0694">RNA-binding</keyword>
<proteinExistence type="predicted"/>
<evidence type="ECO:0000256" key="3">
    <source>
        <dbReference type="ARBA" id="ARBA00022884"/>
    </source>
</evidence>
<dbReference type="InterPro" id="IPR012677">
    <property type="entry name" value="Nucleotide-bd_a/b_plait_sf"/>
</dbReference>
<comment type="subcellular location">
    <subcellularLocation>
        <location evidence="1">Nucleus</location>
    </subcellularLocation>
</comment>
<dbReference type="PANTHER" id="PTHR48028">
    <property type="entry name" value="GLYCINE-RICH RNA-BINDING PROTEIN RZ1A"/>
    <property type="match status" value="1"/>
</dbReference>
<evidence type="ECO:0000259" key="7">
    <source>
        <dbReference type="PROSITE" id="PS50102"/>
    </source>
</evidence>
<dbReference type="InterPro" id="IPR000504">
    <property type="entry name" value="RRM_dom"/>
</dbReference>
<evidence type="ECO:0000313" key="8">
    <source>
        <dbReference type="EMBL" id="RKO83256.1"/>
    </source>
</evidence>
<evidence type="ECO:0000313" key="9">
    <source>
        <dbReference type="Proteomes" id="UP000269721"/>
    </source>
</evidence>
<dbReference type="GO" id="GO:0005634">
    <property type="term" value="C:nucleus"/>
    <property type="evidence" value="ECO:0007669"/>
    <property type="project" value="UniProtKB-SubCell"/>
</dbReference>
<dbReference type="Proteomes" id="UP000269721">
    <property type="component" value="Unassembled WGS sequence"/>
</dbReference>
<dbReference type="Pfam" id="PF00076">
    <property type="entry name" value="RRM_1"/>
    <property type="match status" value="1"/>
</dbReference>
<dbReference type="SMART" id="SM00360">
    <property type="entry name" value="RRM"/>
    <property type="match status" value="1"/>
</dbReference>
<dbReference type="GO" id="GO:0003723">
    <property type="term" value="F:RNA binding"/>
    <property type="evidence" value="ECO:0007669"/>
    <property type="project" value="UniProtKB-UniRule"/>
</dbReference>
<keyword evidence="9" id="KW-1185">Reference proteome</keyword>
<dbReference type="GO" id="GO:0006397">
    <property type="term" value="P:mRNA processing"/>
    <property type="evidence" value="ECO:0007669"/>
    <property type="project" value="UniProtKB-KW"/>
</dbReference>
<protein>
    <recommendedName>
        <fullName evidence="7">RRM domain-containing protein</fullName>
    </recommendedName>
</protein>
<dbReference type="EMBL" id="ML001459">
    <property type="protein sequence ID" value="RKO83256.1"/>
    <property type="molecule type" value="Genomic_DNA"/>
</dbReference>
<dbReference type="SUPFAM" id="SSF54928">
    <property type="entry name" value="RNA-binding domain, RBD"/>
    <property type="match status" value="1"/>
</dbReference>
<dbReference type="Gene3D" id="3.30.70.330">
    <property type="match status" value="1"/>
</dbReference>
<reference evidence="9" key="1">
    <citation type="journal article" date="2018" name="Nat. Microbiol.">
        <title>Leveraging single-cell genomics to expand the fungal tree of life.</title>
        <authorList>
            <person name="Ahrendt S.R."/>
            <person name="Quandt C.A."/>
            <person name="Ciobanu D."/>
            <person name="Clum A."/>
            <person name="Salamov A."/>
            <person name="Andreopoulos B."/>
            <person name="Cheng J.F."/>
            <person name="Woyke T."/>
            <person name="Pelin A."/>
            <person name="Henrissat B."/>
            <person name="Reynolds N.K."/>
            <person name="Benny G.L."/>
            <person name="Smith M.E."/>
            <person name="James T.Y."/>
            <person name="Grigoriev I.V."/>
        </authorList>
    </citation>
    <scope>NUCLEOTIDE SEQUENCE [LARGE SCALE GENOMIC DNA]</scope>
</reference>
<organism evidence="8 9">
    <name type="scientific">Blyttiomyces helicus</name>
    <dbReference type="NCBI Taxonomy" id="388810"/>
    <lineage>
        <taxon>Eukaryota</taxon>
        <taxon>Fungi</taxon>
        <taxon>Fungi incertae sedis</taxon>
        <taxon>Chytridiomycota</taxon>
        <taxon>Chytridiomycota incertae sedis</taxon>
        <taxon>Chytridiomycetes</taxon>
        <taxon>Chytridiomycetes incertae sedis</taxon>
        <taxon>Blyttiomyces</taxon>
    </lineage>
</organism>
<dbReference type="InterPro" id="IPR035979">
    <property type="entry name" value="RBD_domain_sf"/>
</dbReference>
<gene>
    <name evidence="8" type="ORF">BDK51DRAFT_48261</name>
</gene>
<dbReference type="OrthoDB" id="5382468at2759"/>
<dbReference type="CDD" id="cd00590">
    <property type="entry name" value="RRM_SF"/>
    <property type="match status" value="1"/>
</dbReference>
<keyword evidence="4" id="KW-0508">mRNA splicing</keyword>
<name>A0A4P9VZK5_9FUNG</name>
<sequence length="194" mass="21026">MFEVFVGNLSHVTSEKDLKRLLSRAGDVVEVRFPLNVQGNPRGHALISFCYRSHAAKAIEIFDGCKIACRSIVVKEPAKSQSAIFMSLLMLPAPPLPTPSAAWDLPKPLRPRPGPCRRILRKTCPSSRLLLSRFETKKVACGAALEAKGVVAIDELTERPIENAADKLSLKLASDAPIKACESSNCGAIPTKPL</sequence>
<dbReference type="InterPro" id="IPR051106">
    <property type="entry name" value="RNA-bind/splicing_reg"/>
</dbReference>